<feature type="coiled-coil region" evidence="3">
    <location>
        <begin position="87"/>
        <end position="128"/>
    </location>
</feature>
<gene>
    <name evidence="6" type="ORF">INT43_004190</name>
</gene>
<evidence type="ECO:0000256" key="3">
    <source>
        <dbReference type="SAM" id="Coils"/>
    </source>
</evidence>
<protein>
    <recommendedName>
        <fullName evidence="5">BZIP domain-containing protein</fullName>
    </recommendedName>
</protein>
<dbReference type="Proteomes" id="UP000654370">
    <property type="component" value="Unassembled WGS sequence"/>
</dbReference>
<dbReference type="OrthoDB" id="5571888at2759"/>
<reference evidence="6" key="1">
    <citation type="submission" date="2020-12" db="EMBL/GenBank/DDBJ databases">
        <title>Metabolic potential, ecology and presence of endohyphal bacteria is reflected in genomic diversity of Mucoromycotina.</title>
        <authorList>
            <person name="Muszewska A."/>
            <person name="Okrasinska A."/>
            <person name="Steczkiewicz K."/>
            <person name="Drgas O."/>
            <person name="Orlowska M."/>
            <person name="Perlinska-Lenart U."/>
            <person name="Aleksandrzak-Piekarczyk T."/>
            <person name="Szatraj K."/>
            <person name="Zielenkiewicz U."/>
            <person name="Pilsyk S."/>
            <person name="Malc E."/>
            <person name="Mieczkowski P."/>
            <person name="Kruszewska J.S."/>
            <person name="Biernat P."/>
            <person name="Pawlowska J."/>
        </authorList>
    </citation>
    <scope>NUCLEOTIDE SEQUENCE</scope>
    <source>
        <strain evidence="6">WA0000067209</strain>
    </source>
</reference>
<dbReference type="PANTHER" id="PTHR40621:SF10">
    <property type="entry name" value="BZIP DOMAIN-CONTAINING PROTEIN"/>
    <property type="match status" value="1"/>
</dbReference>
<comment type="subcellular location">
    <subcellularLocation>
        <location evidence="1">Nucleus</location>
    </subcellularLocation>
</comment>
<organism evidence="6 7">
    <name type="scientific">Mortierella isabellina</name>
    <name type="common">Filamentous fungus</name>
    <name type="synonym">Umbelopsis isabellina</name>
    <dbReference type="NCBI Taxonomy" id="91625"/>
    <lineage>
        <taxon>Eukaryota</taxon>
        <taxon>Fungi</taxon>
        <taxon>Fungi incertae sedis</taxon>
        <taxon>Mucoromycota</taxon>
        <taxon>Mucoromycotina</taxon>
        <taxon>Umbelopsidomycetes</taxon>
        <taxon>Umbelopsidales</taxon>
        <taxon>Umbelopsidaceae</taxon>
        <taxon>Umbelopsis</taxon>
    </lineage>
</organism>
<keyword evidence="7" id="KW-1185">Reference proteome</keyword>
<feature type="domain" description="BZIP" evidence="5">
    <location>
        <begin position="58"/>
        <end position="118"/>
    </location>
</feature>
<dbReference type="PROSITE" id="PS00036">
    <property type="entry name" value="BZIP_BASIC"/>
    <property type="match status" value="1"/>
</dbReference>
<keyword evidence="3" id="KW-0175">Coiled coil</keyword>
<accession>A0A8H7U930</accession>
<dbReference type="Gene3D" id="1.20.5.170">
    <property type="match status" value="1"/>
</dbReference>
<dbReference type="InterPro" id="IPR050936">
    <property type="entry name" value="AP-1-like"/>
</dbReference>
<dbReference type="SMART" id="SM00338">
    <property type="entry name" value="BRLZ"/>
    <property type="match status" value="1"/>
</dbReference>
<feature type="region of interest" description="Disordered" evidence="4">
    <location>
        <begin position="171"/>
        <end position="200"/>
    </location>
</feature>
<dbReference type="PROSITE" id="PS50217">
    <property type="entry name" value="BZIP"/>
    <property type="match status" value="1"/>
</dbReference>
<dbReference type="PANTHER" id="PTHR40621">
    <property type="entry name" value="TRANSCRIPTION FACTOR KAPC-RELATED"/>
    <property type="match status" value="1"/>
</dbReference>
<evidence type="ECO:0000259" key="5">
    <source>
        <dbReference type="PROSITE" id="PS50217"/>
    </source>
</evidence>
<dbReference type="CDD" id="cd14810">
    <property type="entry name" value="bZIP_u1"/>
    <property type="match status" value="1"/>
</dbReference>
<evidence type="ECO:0000313" key="6">
    <source>
        <dbReference type="EMBL" id="KAG2174170.1"/>
    </source>
</evidence>
<dbReference type="InterPro" id="IPR046347">
    <property type="entry name" value="bZIP_sf"/>
</dbReference>
<evidence type="ECO:0000256" key="4">
    <source>
        <dbReference type="SAM" id="MobiDB-lite"/>
    </source>
</evidence>
<keyword evidence="2" id="KW-0539">Nucleus</keyword>
<feature type="compositionally biased region" description="Polar residues" evidence="4">
    <location>
        <begin position="187"/>
        <end position="200"/>
    </location>
</feature>
<dbReference type="InterPro" id="IPR004827">
    <property type="entry name" value="bZIP"/>
</dbReference>
<name>A0A8H7U930_MORIS</name>
<dbReference type="GO" id="GO:0000976">
    <property type="term" value="F:transcription cis-regulatory region binding"/>
    <property type="evidence" value="ECO:0007669"/>
    <property type="project" value="InterPro"/>
</dbReference>
<dbReference type="AlphaFoldDB" id="A0A8H7U930"/>
<dbReference type="GO" id="GO:0001228">
    <property type="term" value="F:DNA-binding transcription activator activity, RNA polymerase II-specific"/>
    <property type="evidence" value="ECO:0007669"/>
    <property type="project" value="TreeGrafter"/>
</dbReference>
<dbReference type="GO" id="GO:0090575">
    <property type="term" value="C:RNA polymerase II transcription regulator complex"/>
    <property type="evidence" value="ECO:0007669"/>
    <property type="project" value="TreeGrafter"/>
</dbReference>
<evidence type="ECO:0000256" key="2">
    <source>
        <dbReference type="ARBA" id="ARBA00023242"/>
    </source>
</evidence>
<evidence type="ECO:0000256" key="1">
    <source>
        <dbReference type="ARBA" id="ARBA00004123"/>
    </source>
</evidence>
<proteinExistence type="predicted"/>
<evidence type="ECO:0000313" key="7">
    <source>
        <dbReference type="Proteomes" id="UP000654370"/>
    </source>
</evidence>
<sequence length="395" mass="45582">MSSLELNLNFEDETKHISSDYSEQSDSALSSAQKRFDIAVEDGEETYTKAQWKSMSPKERRQLRNKISARNFRTRRKEYMTTIEIDLEKSKQVATKLQQQVDVYKTQNEELRTENSQLRLQVLLLTQRGSVTPPQQPYPHQQQYQQPMQQQQQQQQHWSMNDILAVSNIQPQNFNRSTPPTSPPSTASEYDSTVPASSSSPYQMELLSDMTTPVNYNNNMYPMDQIYTFLSHAVVPNWNVEQLMNQTLSSQSTRYLLREYSLLAPALMSIIVRDTFVKNYQDFMKTSPKLLTAAPSTSLIHRRSAQQPKLSFSARKGIENLSHKELKLIWDLLQSGLQRKDETDGHDLPVAQISSQDQAEKFIVCAKTWVWMKANVCNVVNNYISMYANARKQSS</sequence>
<feature type="compositionally biased region" description="Low complexity" evidence="4">
    <location>
        <begin position="138"/>
        <end position="153"/>
    </location>
</feature>
<comment type="caution">
    <text evidence="6">The sequence shown here is derived from an EMBL/GenBank/DDBJ whole genome shotgun (WGS) entry which is preliminary data.</text>
</comment>
<dbReference type="EMBL" id="JAEPQZ010000013">
    <property type="protein sequence ID" value="KAG2174170.1"/>
    <property type="molecule type" value="Genomic_DNA"/>
</dbReference>
<feature type="region of interest" description="Disordered" evidence="4">
    <location>
        <begin position="130"/>
        <end position="153"/>
    </location>
</feature>
<dbReference type="SUPFAM" id="SSF57959">
    <property type="entry name" value="Leucine zipper domain"/>
    <property type="match status" value="1"/>
</dbReference>